<keyword evidence="4 6" id="KW-1133">Transmembrane helix</keyword>
<sequence length="369" mass="39247">MKSNAPVKQLTRVARRIMGWRSVRSVAHFAQTGGAILAGGMTYQAVFAIFAAIWVGFSIAGLVLGSNEQLMSSLIEIINQSVPGLIGTDGVIEPEQLDGAGVLTWTGAVALVGLLWTTLGWLSTTTQAVRTIFRMPRDGTVFVLAKLRELGLGILFGVALIVSALISLASTEALGAVLGLLGISRDSFWFNAGARTIGLLVVLLIDTATLATLFRVLSRVYIPHRKLILGSALGGVALGTLKVLGGTLLGSTGSNPLLATFAVIIGLLIWFNLMNTVILLTASWISVGMDDAGIPPVPVDSKRAALEQAEREREARRIAALAELRDARDAHALADWRHRWAATRRLRSAERAAAGYERAEPAGEAVRPT</sequence>
<reference evidence="7 8" key="1">
    <citation type="submission" date="2019-03" db="EMBL/GenBank/DDBJ databases">
        <title>Genomics of glacier-inhabiting Cryobacterium strains.</title>
        <authorList>
            <person name="Liu Q."/>
            <person name="Xin Y.-H."/>
        </authorList>
    </citation>
    <scope>NUCLEOTIDE SEQUENCE [LARGE SCALE GENOMIC DNA]</scope>
    <source>
        <strain evidence="7 8">Hh4</strain>
    </source>
</reference>
<feature type="transmembrane region" description="Helical" evidence="6">
    <location>
        <begin position="189"/>
        <end position="214"/>
    </location>
</feature>
<evidence type="ECO:0000256" key="6">
    <source>
        <dbReference type="SAM" id="Phobius"/>
    </source>
</evidence>
<feature type="transmembrane region" description="Helical" evidence="6">
    <location>
        <begin position="150"/>
        <end position="169"/>
    </location>
</feature>
<dbReference type="AlphaFoldDB" id="A0A4R9BDM8"/>
<comment type="subcellular location">
    <subcellularLocation>
        <location evidence="1">Cell membrane</location>
        <topology evidence="1">Multi-pass membrane protein</topology>
    </subcellularLocation>
</comment>
<organism evidence="7 8">
    <name type="scientific">Cryobacterium fucosi</name>
    <dbReference type="NCBI Taxonomy" id="1259157"/>
    <lineage>
        <taxon>Bacteria</taxon>
        <taxon>Bacillati</taxon>
        <taxon>Actinomycetota</taxon>
        <taxon>Actinomycetes</taxon>
        <taxon>Micrococcales</taxon>
        <taxon>Microbacteriaceae</taxon>
        <taxon>Cryobacterium</taxon>
    </lineage>
</organism>
<keyword evidence="2" id="KW-1003">Cell membrane</keyword>
<evidence type="ECO:0000313" key="8">
    <source>
        <dbReference type="Proteomes" id="UP000298313"/>
    </source>
</evidence>
<evidence type="ECO:0000256" key="5">
    <source>
        <dbReference type="ARBA" id="ARBA00023136"/>
    </source>
</evidence>
<dbReference type="Proteomes" id="UP000298313">
    <property type="component" value="Unassembled WGS sequence"/>
</dbReference>
<evidence type="ECO:0000313" key="7">
    <source>
        <dbReference type="EMBL" id="TFD81999.1"/>
    </source>
</evidence>
<keyword evidence="5 6" id="KW-0472">Membrane</keyword>
<feature type="transmembrane region" description="Helical" evidence="6">
    <location>
        <begin position="102"/>
        <end position="129"/>
    </location>
</feature>
<feature type="transmembrane region" description="Helical" evidence="6">
    <location>
        <begin position="45"/>
        <end position="64"/>
    </location>
</feature>
<dbReference type="RefSeq" id="WP_134522352.1">
    <property type="nucleotide sequence ID" value="NZ_SOHH01000029.1"/>
</dbReference>
<evidence type="ECO:0000256" key="4">
    <source>
        <dbReference type="ARBA" id="ARBA00022989"/>
    </source>
</evidence>
<dbReference type="EMBL" id="SOHH01000029">
    <property type="protein sequence ID" value="TFD81999.1"/>
    <property type="molecule type" value="Genomic_DNA"/>
</dbReference>
<comment type="caution">
    <text evidence="7">The sequence shown here is derived from an EMBL/GenBank/DDBJ whole genome shotgun (WGS) entry which is preliminary data.</text>
</comment>
<gene>
    <name evidence="7" type="ORF">E3T48_02825</name>
</gene>
<dbReference type="PANTHER" id="PTHR30213">
    <property type="entry name" value="INNER MEMBRANE PROTEIN YHJD"/>
    <property type="match status" value="1"/>
</dbReference>
<evidence type="ECO:0000256" key="3">
    <source>
        <dbReference type="ARBA" id="ARBA00022692"/>
    </source>
</evidence>
<dbReference type="InterPro" id="IPR017039">
    <property type="entry name" value="Virul_fac_BrkB"/>
</dbReference>
<feature type="transmembrane region" description="Helical" evidence="6">
    <location>
        <begin position="257"/>
        <end position="280"/>
    </location>
</feature>
<accession>A0A4R9BDM8</accession>
<keyword evidence="8" id="KW-1185">Reference proteome</keyword>
<dbReference type="GO" id="GO:0005886">
    <property type="term" value="C:plasma membrane"/>
    <property type="evidence" value="ECO:0007669"/>
    <property type="project" value="UniProtKB-SubCell"/>
</dbReference>
<keyword evidence="3 6" id="KW-0812">Transmembrane</keyword>
<evidence type="ECO:0000256" key="1">
    <source>
        <dbReference type="ARBA" id="ARBA00004651"/>
    </source>
</evidence>
<dbReference type="Pfam" id="PF03631">
    <property type="entry name" value="Virul_fac_BrkB"/>
    <property type="match status" value="1"/>
</dbReference>
<dbReference type="OrthoDB" id="3229302at2"/>
<evidence type="ECO:0000256" key="2">
    <source>
        <dbReference type="ARBA" id="ARBA00022475"/>
    </source>
</evidence>
<proteinExistence type="predicted"/>
<dbReference type="PANTHER" id="PTHR30213:SF1">
    <property type="entry name" value="INNER MEMBRANE PROTEIN YHJD"/>
    <property type="match status" value="1"/>
</dbReference>
<name>A0A4R9BDM8_9MICO</name>
<protein>
    <submittedName>
        <fullName evidence="7">YihY/virulence factor BrkB family protein</fullName>
    </submittedName>
</protein>
<feature type="transmembrane region" description="Helical" evidence="6">
    <location>
        <begin position="226"/>
        <end position="245"/>
    </location>
</feature>